<dbReference type="EMBL" id="AP021858">
    <property type="protein sequence ID" value="BBO22805.1"/>
    <property type="molecule type" value="Genomic_DNA"/>
</dbReference>
<evidence type="ECO:0000313" key="2">
    <source>
        <dbReference type="EMBL" id="BBO22805.1"/>
    </source>
</evidence>
<dbReference type="Proteomes" id="UP000662873">
    <property type="component" value="Chromosome"/>
</dbReference>
<accession>A0A809REG5</accession>
<keyword evidence="1" id="KW-1133">Transmembrane helix</keyword>
<evidence type="ECO:0000313" key="3">
    <source>
        <dbReference type="Proteomes" id="UP000662873"/>
    </source>
</evidence>
<keyword evidence="1" id="KW-0472">Membrane</keyword>
<keyword evidence="1" id="KW-0812">Transmembrane</keyword>
<sequence length="185" mass="20679">MVGNAERQYAADGKVMSRNVMTAAKETAGCPERLCSDMKFRRVVILIAALFVLLLIGFATWRLLKAEHFKVNWPKGSEAERVAVQKALQSVGLSDQTPHELLKMDRDVNVVVLRLFAELAVEDRGWEGPIQRGDAAHYRRLTDGFVERALVRSVEGQTILGYRRVRSEDSPGEIDGILEAALRAM</sequence>
<organism evidence="2 3">
    <name type="scientific">Candidatus Nitrosymbiomonas proteolyticus</name>
    <dbReference type="NCBI Taxonomy" id="2608984"/>
    <lineage>
        <taxon>Bacteria</taxon>
        <taxon>Bacillati</taxon>
        <taxon>Armatimonadota</taxon>
        <taxon>Armatimonadota incertae sedis</taxon>
        <taxon>Candidatus Nitrosymbiomonas</taxon>
    </lineage>
</organism>
<proteinExistence type="predicted"/>
<gene>
    <name evidence="2" type="ORF">NPRO_04000</name>
</gene>
<reference evidence="2" key="1">
    <citation type="journal article" name="DNA Res.">
        <title>The physiological potential of anammox bacteria as revealed by their core genome structure.</title>
        <authorList>
            <person name="Okubo T."/>
            <person name="Toyoda A."/>
            <person name="Fukuhara K."/>
            <person name="Uchiyama I."/>
            <person name="Harigaya Y."/>
            <person name="Kuroiwa M."/>
            <person name="Suzuki T."/>
            <person name="Murakami Y."/>
            <person name="Suwa Y."/>
            <person name="Takami H."/>
        </authorList>
    </citation>
    <scope>NUCLEOTIDE SEQUENCE</scope>
    <source>
        <strain evidence="2">317325-2</strain>
    </source>
</reference>
<feature type="transmembrane region" description="Helical" evidence="1">
    <location>
        <begin position="43"/>
        <end position="64"/>
    </location>
</feature>
<evidence type="ECO:0000256" key="1">
    <source>
        <dbReference type="SAM" id="Phobius"/>
    </source>
</evidence>
<dbReference type="AlphaFoldDB" id="A0A809REG5"/>
<dbReference type="KEGG" id="npy:NPRO_04000"/>
<name>A0A809REG5_9BACT</name>
<protein>
    <submittedName>
        <fullName evidence="2">Uncharacterized protein</fullName>
    </submittedName>
</protein>